<evidence type="ECO:0000313" key="2">
    <source>
        <dbReference type="EMBL" id="MBP1990212.1"/>
    </source>
</evidence>
<dbReference type="EMBL" id="JAGGLB010000004">
    <property type="protein sequence ID" value="MBP1990212.1"/>
    <property type="molecule type" value="Genomic_DNA"/>
</dbReference>
<sequence length="63" mass="7041">MSNKDKKGNGKAAAPAFTKQQFKDAQEYASHRDVISALLKDDESYTHEQVNQIVDDFNGKVVL</sequence>
<keyword evidence="2" id="KW-0808">Transferase</keyword>
<accession>A0ABS4IRL8</accession>
<evidence type="ECO:0000256" key="1">
    <source>
        <dbReference type="SAM" id="MobiDB-lite"/>
    </source>
</evidence>
<organism evidence="2 3">
    <name type="scientific">Paenibacillus eucommiae</name>
    <dbReference type="NCBI Taxonomy" id="1355755"/>
    <lineage>
        <taxon>Bacteria</taxon>
        <taxon>Bacillati</taxon>
        <taxon>Bacillota</taxon>
        <taxon>Bacilli</taxon>
        <taxon>Bacillales</taxon>
        <taxon>Paenibacillaceae</taxon>
        <taxon>Paenibacillus</taxon>
    </lineage>
</organism>
<dbReference type="GO" id="GO:0016301">
    <property type="term" value="F:kinase activity"/>
    <property type="evidence" value="ECO:0007669"/>
    <property type="project" value="UniProtKB-KW"/>
</dbReference>
<proteinExistence type="predicted"/>
<reference evidence="2 3" key="1">
    <citation type="submission" date="2021-03" db="EMBL/GenBank/DDBJ databases">
        <title>Genomic Encyclopedia of Type Strains, Phase IV (KMG-IV): sequencing the most valuable type-strain genomes for metagenomic binning, comparative biology and taxonomic classification.</title>
        <authorList>
            <person name="Goeker M."/>
        </authorList>
    </citation>
    <scope>NUCLEOTIDE SEQUENCE [LARGE SCALE GENOMIC DNA]</scope>
    <source>
        <strain evidence="2 3">DSM 26048</strain>
    </source>
</reference>
<name>A0ABS4IRL8_9BACL</name>
<protein>
    <submittedName>
        <fullName evidence="2">Ser/Thr protein kinase</fullName>
    </submittedName>
</protein>
<feature type="region of interest" description="Disordered" evidence="1">
    <location>
        <begin position="1"/>
        <end position="24"/>
    </location>
</feature>
<evidence type="ECO:0000313" key="3">
    <source>
        <dbReference type="Proteomes" id="UP001519287"/>
    </source>
</evidence>
<keyword evidence="3" id="KW-1185">Reference proteome</keyword>
<comment type="caution">
    <text evidence="2">The sequence shown here is derived from an EMBL/GenBank/DDBJ whole genome shotgun (WGS) entry which is preliminary data.</text>
</comment>
<keyword evidence="2" id="KW-0418">Kinase</keyword>
<gene>
    <name evidence="2" type="ORF">J2Z66_001810</name>
</gene>
<dbReference type="Proteomes" id="UP001519287">
    <property type="component" value="Unassembled WGS sequence"/>
</dbReference>
<dbReference type="RefSeq" id="WP_209971001.1">
    <property type="nucleotide sequence ID" value="NZ_JAGGLB010000004.1"/>
</dbReference>